<dbReference type="InterPro" id="IPR036663">
    <property type="entry name" value="Fumarylacetoacetase_C_sf"/>
</dbReference>
<dbReference type="PANTHER" id="PTHR11820:SF7">
    <property type="entry name" value="ACYLPYRUVASE FAHD1, MITOCHONDRIAL"/>
    <property type="match status" value="1"/>
</dbReference>
<dbReference type="GeneID" id="78060855"/>
<dbReference type="Pfam" id="PF01557">
    <property type="entry name" value="FAA_hydrolase"/>
    <property type="match status" value="1"/>
</dbReference>
<dbReference type="GO" id="GO:0046872">
    <property type="term" value="F:metal ion binding"/>
    <property type="evidence" value="ECO:0007669"/>
    <property type="project" value="UniProtKB-KW"/>
</dbReference>
<dbReference type="KEGG" id="cbat:M666_08900"/>
<protein>
    <recommendedName>
        <fullName evidence="2">Fumarylacetoacetase-like C-terminal domain-containing protein</fullName>
    </recommendedName>
</protein>
<keyword evidence="1" id="KW-0479">Metal-binding</keyword>
<gene>
    <name evidence="3" type="ORF">M666_08900</name>
</gene>
<accession>A0AAU8RWK8</accession>
<reference evidence="3 4" key="1">
    <citation type="journal article" date="2014" name="Environ. Microbiol.">
        <title>Contrasting genomic patterns and infection strategies of two co-existing Bacteroidetes podovirus genera.</title>
        <authorList>
            <person name="Holmfeldt K."/>
            <person name="Howard-Varona C."/>
            <person name="Solonenko N."/>
            <person name="Sullivan M.B."/>
        </authorList>
    </citation>
    <scope>NUCLEOTIDE SEQUENCE [LARGE SCALE GENOMIC DNA]</scope>
    <source>
        <strain evidence="3 4">18</strain>
    </source>
</reference>
<dbReference type="GO" id="GO:0018773">
    <property type="term" value="F:acetylpyruvate hydrolase activity"/>
    <property type="evidence" value="ECO:0007669"/>
    <property type="project" value="TreeGrafter"/>
</dbReference>
<proteinExistence type="predicted"/>
<evidence type="ECO:0000256" key="1">
    <source>
        <dbReference type="ARBA" id="ARBA00022723"/>
    </source>
</evidence>
<dbReference type="Proteomes" id="UP000030786">
    <property type="component" value="Chromosome"/>
</dbReference>
<dbReference type="SUPFAM" id="SSF56529">
    <property type="entry name" value="FAH"/>
    <property type="match status" value="1"/>
</dbReference>
<dbReference type="PANTHER" id="PTHR11820">
    <property type="entry name" value="ACYLPYRUVASE"/>
    <property type="match status" value="1"/>
</dbReference>
<feature type="domain" description="Fumarylacetoacetase-like C-terminal" evidence="2">
    <location>
        <begin position="2"/>
        <end position="202"/>
    </location>
</feature>
<organism evidence="3 4">
    <name type="scientific">Cellulophaga baltica 18</name>
    <dbReference type="NCBI Taxonomy" id="1348584"/>
    <lineage>
        <taxon>Bacteria</taxon>
        <taxon>Pseudomonadati</taxon>
        <taxon>Bacteroidota</taxon>
        <taxon>Flavobacteriia</taxon>
        <taxon>Flavobacteriales</taxon>
        <taxon>Flavobacteriaceae</taxon>
        <taxon>Cellulophaga</taxon>
    </lineage>
</organism>
<name>A0AAU8RWK8_9FLAO</name>
<dbReference type="Gene3D" id="3.90.850.10">
    <property type="entry name" value="Fumarylacetoacetase-like, C-terminal domain"/>
    <property type="match status" value="1"/>
</dbReference>
<dbReference type="RefSeq" id="WP_029446990.1">
    <property type="nucleotide sequence ID" value="NZ_CP009976.1"/>
</dbReference>
<sequence length="203" mass="21992">MKIVAVGKNYVNELSEMPSEKVLPIVFTKPDTTLLENNEDLVLPSFSDDVWFEAELAFRIGKKCKAATAENALDFIDAVTLSNDLTAKDVLASSRETKGPWALAKGFDGATPIAPFYPIADFPDVTAINFSYEVNGVEVQRGNSSHMITNLVDFVVYVSSIMTLNPGDILLTGTPPKGVGKVNSGDVMIGYLEGKKVLETKVK</sequence>
<evidence type="ECO:0000313" key="3">
    <source>
        <dbReference type="EMBL" id="AIZ41685.1"/>
    </source>
</evidence>
<dbReference type="AlphaFoldDB" id="A0AAU8RWK8"/>
<evidence type="ECO:0000259" key="2">
    <source>
        <dbReference type="Pfam" id="PF01557"/>
    </source>
</evidence>
<dbReference type="InterPro" id="IPR011234">
    <property type="entry name" value="Fumarylacetoacetase-like_C"/>
</dbReference>
<evidence type="ECO:0000313" key="4">
    <source>
        <dbReference type="Proteomes" id="UP000030786"/>
    </source>
</evidence>
<dbReference type="EMBL" id="CP009976">
    <property type="protein sequence ID" value="AIZ41685.1"/>
    <property type="molecule type" value="Genomic_DNA"/>
</dbReference>